<evidence type="ECO:0000256" key="1">
    <source>
        <dbReference type="SAM" id="Phobius"/>
    </source>
</evidence>
<keyword evidence="3" id="KW-1185">Reference proteome</keyword>
<gene>
    <name evidence="2" type="ORF">C3942_18115</name>
</gene>
<protein>
    <recommendedName>
        <fullName evidence="4">Ferric oxidoreductase domain-containing protein</fullName>
    </recommendedName>
</protein>
<comment type="caution">
    <text evidence="2">The sequence shown here is derived from an EMBL/GenBank/DDBJ whole genome shotgun (WGS) entry which is preliminary data.</text>
</comment>
<dbReference type="EMBL" id="PSNW01000012">
    <property type="protein sequence ID" value="PPE72460.1"/>
    <property type="molecule type" value="Genomic_DNA"/>
</dbReference>
<keyword evidence="1" id="KW-0472">Membrane</keyword>
<proteinExistence type="predicted"/>
<feature type="transmembrane region" description="Helical" evidence="1">
    <location>
        <begin position="115"/>
        <end position="135"/>
    </location>
</feature>
<sequence>MGEASGGRLQGWPLFWLITAALTAMSAAMLALQPGEEGVRMVIRATARSSLLLFALAFSASALRRLWPGGFTAWLLRNRRYLGVSFAASHAIHLAAIVAFARIDPSEFGEISPLANRIVAGLAYVFILAMAATSFDRMVAWLGARRWKLLHTVGAHYVWLIFLLSFAKRVPQGSAYALGAALLLGVMGLRLWARRGGGAAAA</sequence>
<keyword evidence="1" id="KW-1133">Transmembrane helix</keyword>
<name>A0A2S5TBU6_9GAMM</name>
<organism evidence="2 3">
    <name type="scientific">Solimonas fluminis</name>
    <dbReference type="NCBI Taxonomy" id="2086571"/>
    <lineage>
        <taxon>Bacteria</taxon>
        <taxon>Pseudomonadati</taxon>
        <taxon>Pseudomonadota</taxon>
        <taxon>Gammaproteobacteria</taxon>
        <taxon>Nevskiales</taxon>
        <taxon>Nevskiaceae</taxon>
        <taxon>Solimonas</taxon>
    </lineage>
</organism>
<evidence type="ECO:0008006" key="4">
    <source>
        <dbReference type="Google" id="ProtNLM"/>
    </source>
</evidence>
<feature type="transmembrane region" description="Helical" evidence="1">
    <location>
        <begin position="12"/>
        <end position="32"/>
    </location>
</feature>
<dbReference type="Proteomes" id="UP000238220">
    <property type="component" value="Unassembled WGS sequence"/>
</dbReference>
<keyword evidence="1" id="KW-0812">Transmembrane</keyword>
<feature type="transmembrane region" description="Helical" evidence="1">
    <location>
        <begin position="173"/>
        <end position="193"/>
    </location>
</feature>
<evidence type="ECO:0000313" key="2">
    <source>
        <dbReference type="EMBL" id="PPE72460.1"/>
    </source>
</evidence>
<evidence type="ECO:0000313" key="3">
    <source>
        <dbReference type="Proteomes" id="UP000238220"/>
    </source>
</evidence>
<accession>A0A2S5TBU6</accession>
<dbReference type="AlphaFoldDB" id="A0A2S5TBU6"/>
<dbReference type="OrthoDB" id="552353at2"/>
<reference evidence="2 3" key="1">
    <citation type="submission" date="2018-02" db="EMBL/GenBank/DDBJ databases">
        <title>Genome sequencing of Solimonas sp. HR-BB.</title>
        <authorList>
            <person name="Lee Y."/>
            <person name="Jeon C.O."/>
        </authorList>
    </citation>
    <scope>NUCLEOTIDE SEQUENCE [LARGE SCALE GENOMIC DNA]</scope>
    <source>
        <strain evidence="2 3">HR-BB</strain>
    </source>
</reference>
<feature type="transmembrane region" description="Helical" evidence="1">
    <location>
        <begin position="38"/>
        <end position="60"/>
    </location>
</feature>
<dbReference type="RefSeq" id="WP_104231776.1">
    <property type="nucleotide sequence ID" value="NZ_PSNW01000012.1"/>
</dbReference>
<feature type="transmembrane region" description="Helical" evidence="1">
    <location>
        <begin position="147"/>
        <end position="167"/>
    </location>
</feature>
<feature type="transmembrane region" description="Helical" evidence="1">
    <location>
        <begin position="81"/>
        <end position="103"/>
    </location>
</feature>